<evidence type="ECO:0000313" key="11">
    <source>
        <dbReference type="EMBL" id="KAF7278342.1"/>
    </source>
</evidence>
<dbReference type="EC" id="2.3.2.13" evidence="6"/>
<keyword evidence="4 9" id="KW-0106">Calcium</keyword>
<evidence type="ECO:0000259" key="10">
    <source>
        <dbReference type="SMART" id="SM00460"/>
    </source>
</evidence>
<keyword evidence="2" id="KW-0808">Transferase</keyword>
<dbReference type="SUPFAM" id="SSF49309">
    <property type="entry name" value="Transglutaminase, two C-terminal domains"/>
    <property type="match status" value="2"/>
</dbReference>
<reference evidence="11" key="1">
    <citation type="submission" date="2020-08" db="EMBL/GenBank/DDBJ databases">
        <title>Genome sequencing and assembly of the red palm weevil Rhynchophorus ferrugineus.</title>
        <authorList>
            <person name="Dias G.B."/>
            <person name="Bergman C.M."/>
            <person name="Manee M."/>
        </authorList>
    </citation>
    <scope>NUCLEOTIDE SEQUENCE</scope>
    <source>
        <strain evidence="11">AA-2017</strain>
        <tissue evidence="11">Whole larva</tissue>
    </source>
</reference>
<evidence type="ECO:0000256" key="9">
    <source>
        <dbReference type="PIRSR" id="PIRSR000459-2"/>
    </source>
</evidence>
<evidence type="ECO:0000256" key="4">
    <source>
        <dbReference type="ARBA" id="ARBA00022837"/>
    </source>
</evidence>
<dbReference type="InterPro" id="IPR001102">
    <property type="entry name" value="Transglutaminase_N"/>
</dbReference>
<feature type="binding site" evidence="9">
    <location>
        <position position="452"/>
    </location>
    <ligand>
        <name>Ca(2+)</name>
        <dbReference type="ChEBI" id="CHEBI:29108"/>
    </ligand>
</feature>
<keyword evidence="3 9" id="KW-0479">Metal-binding</keyword>
<dbReference type="SUPFAM" id="SSF54001">
    <property type="entry name" value="Cysteine proteinases"/>
    <property type="match status" value="1"/>
</dbReference>
<comment type="catalytic activity">
    <reaction evidence="7">
        <text>L-glutaminyl-[protein] + L-lysyl-[protein] = [protein]-L-lysyl-N(6)-5-L-glutamyl-[protein] + NH4(+)</text>
        <dbReference type="Rhea" id="RHEA:54816"/>
        <dbReference type="Rhea" id="RHEA-COMP:9752"/>
        <dbReference type="Rhea" id="RHEA-COMP:10207"/>
        <dbReference type="Rhea" id="RHEA-COMP:14005"/>
        <dbReference type="ChEBI" id="CHEBI:28938"/>
        <dbReference type="ChEBI" id="CHEBI:29969"/>
        <dbReference type="ChEBI" id="CHEBI:30011"/>
        <dbReference type="ChEBI" id="CHEBI:138370"/>
        <dbReference type="EC" id="2.3.2.13"/>
    </reaction>
</comment>
<dbReference type="FunFam" id="3.90.260.10:FF:000001">
    <property type="entry name" value="Protein-glutamine gamma-glutamyltransferase 2"/>
    <property type="match status" value="1"/>
</dbReference>
<dbReference type="GO" id="GO:0046872">
    <property type="term" value="F:metal ion binding"/>
    <property type="evidence" value="ECO:0007669"/>
    <property type="project" value="UniProtKB-KW"/>
</dbReference>
<comment type="caution">
    <text evidence="11">The sequence shown here is derived from an EMBL/GenBank/DDBJ whole genome shotgun (WGS) entry which is preliminary data.</text>
</comment>
<evidence type="ECO:0000256" key="7">
    <source>
        <dbReference type="ARBA" id="ARBA00051843"/>
    </source>
</evidence>
<feature type="domain" description="Transglutaminase-like" evidence="10">
    <location>
        <begin position="320"/>
        <end position="413"/>
    </location>
</feature>
<dbReference type="InterPro" id="IPR038765">
    <property type="entry name" value="Papain-like_cys_pep_sf"/>
</dbReference>
<proteinExistence type="inferred from homology"/>
<dbReference type="InterPro" id="IPR014756">
    <property type="entry name" value="Ig_E-set"/>
</dbReference>
<dbReference type="InterPro" id="IPR050779">
    <property type="entry name" value="Transglutaminase"/>
</dbReference>
<feature type="active site" evidence="8">
    <location>
        <position position="328"/>
    </location>
</feature>
<dbReference type="Gene3D" id="3.90.260.10">
    <property type="entry name" value="Transglutaminase-like"/>
    <property type="match status" value="1"/>
</dbReference>
<dbReference type="PANTHER" id="PTHR11590:SF69">
    <property type="entry name" value="RE08173P"/>
    <property type="match status" value="1"/>
</dbReference>
<dbReference type="InterPro" id="IPR023608">
    <property type="entry name" value="Transglutaminase_animal"/>
</dbReference>
<dbReference type="InterPro" id="IPR013783">
    <property type="entry name" value="Ig-like_fold"/>
</dbReference>
<comment type="similarity">
    <text evidence="1">Belongs to the transglutaminase superfamily. Transglutaminase family.</text>
</comment>
<evidence type="ECO:0000256" key="2">
    <source>
        <dbReference type="ARBA" id="ARBA00022679"/>
    </source>
</evidence>
<gene>
    <name evidence="11" type="ORF">GWI33_008557</name>
</gene>
<dbReference type="InterPro" id="IPR036985">
    <property type="entry name" value="Transglutaminase-like_sf"/>
</dbReference>
<evidence type="ECO:0000256" key="3">
    <source>
        <dbReference type="ARBA" id="ARBA00022723"/>
    </source>
</evidence>
<keyword evidence="12" id="KW-1185">Reference proteome</keyword>
<organism evidence="11 12">
    <name type="scientific">Rhynchophorus ferrugineus</name>
    <name type="common">Red palm weevil</name>
    <name type="synonym">Curculio ferrugineus</name>
    <dbReference type="NCBI Taxonomy" id="354439"/>
    <lineage>
        <taxon>Eukaryota</taxon>
        <taxon>Metazoa</taxon>
        <taxon>Ecdysozoa</taxon>
        <taxon>Arthropoda</taxon>
        <taxon>Hexapoda</taxon>
        <taxon>Insecta</taxon>
        <taxon>Pterygota</taxon>
        <taxon>Neoptera</taxon>
        <taxon>Endopterygota</taxon>
        <taxon>Coleoptera</taxon>
        <taxon>Polyphaga</taxon>
        <taxon>Cucujiformia</taxon>
        <taxon>Curculionidae</taxon>
        <taxon>Dryophthorinae</taxon>
        <taxon>Rhynchophorus</taxon>
    </lineage>
</organism>
<evidence type="ECO:0000256" key="1">
    <source>
        <dbReference type="ARBA" id="ARBA00005968"/>
    </source>
</evidence>
<dbReference type="InterPro" id="IPR036238">
    <property type="entry name" value="Transglutaminase_C_sf"/>
</dbReference>
<evidence type="ECO:0000256" key="5">
    <source>
        <dbReference type="ARBA" id="ARBA00023315"/>
    </source>
</evidence>
<evidence type="ECO:0000313" key="12">
    <source>
        <dbReference type="Proteomes" id="UP000625711"/>
    </source>
</evidence>
<feature type="active site" evidence="8">
    <location>
        <position position="387"/>
    </location>
</feature>
<dbReference type="GO" id="GO:0003810">
    <property type="term" value="F:protein-glutamine gamma-glutamyltransferase activity"/>
    <property type="evidence" value="ECO:0007669"/>
    <property type="project" value="UniProtKB-EC"/>
</dbReference>
<accession>A0A834IBV3</accession>
<dbReference type="AlphaFoldDB" id="A0A834IBV3"/>
<dbReference type="PANTHER" id="PTHR11590">
    <property type="entry name" value="PROTEIN-GLUTAMINE GAMMA-GLUTAMYLTRANSFERASE"/>
    <property type="match status" value="1"/>
</dbReference>
<dbReference type="FunFam" id="2.60.40.10:FF:000090">
    <property type="entry name" value="Protein-glutamine gamma-glutamyltransferase 2"/>
    <property type="match status" value="1"/>
</dbReference>
<dbReference type="Proteomes" id="UP000625711">
    <property type="component" value="Unassembled WGS sequence"/>
</dbReference>
<comment type="cofactor">
    <cofactor evidence="9">
        <name>Ca(2+)</name>
        <dbReference type="ChEBI" id="CHEBI:29108"/>
    </cofactor>
    <text evidence="9">Binds 1 Ca(2+) ion per subunit.</text>
</comment>
<name>A0A834IBV3_RHYFE</name>
<dbReference type="InterPro" id="IPR002931">
    <property type="entry name" value="Transglutaminase-like"/>
</dbReference>
<dbReference type="Pfam" id="PF00868">
    <property type="entry name" value="Transglut_N"/>
    <property type="match status" value="1"/>
</dbReference>
<dbReference type="EMBL" id="JAACXV010000403">
    <property type="protein sequence ID" value="KAF7278342.1"/>
    <property type="molecule type" value="Genomic_DNA"/>
</dbReference>
<dbReference type="SMART" id="SM00460">
    <property type="entry name" value="TGc"/>
    <property type="match status" value="1"/>
</dbReference>
<dbReference type="OrthoDB" id="437511at2759"/>
<dbReference type="PIRSF" id="PIRSF000459">
    <property type="entry name" value="TGM_EBP42"/>
    <property type="match status" value="1"/>
</dbReference>
<feature type="binding site" evidence="9">
    <location>
        <position position="500"/>
    </location>
    <ligand>
        <name>Ca(2+)</name>
        <dbReference type="ChEBI" id="CHEBI:29108"/>
    </ligand>
</feature>
<feature type="binding site" evidence="9">
    <location>
        <position position="450"/>
    </location>
    <ligand>
        <name>Ca(2+)</name>
        <dbReference type="ChEBI" id="CHEBI:29108"/>
    </ligand>
</feature>
<feature type="active site" evidence="8">
    <location>
        <position position="410"/>
    </location>
</feature>
<dbReference type="SUPFAM" id="SSF81296">
    <property type="entry name" value="E set domains"/>
    <property type="match status" value="1"/>
</dbReference>
<protein>
    <recommendedName>
        <fullName evidence="6">protein-glutamine gamma-glutamyltransferase</fullName>
        <ecNumber evidence="6">2.3.2.13</ecNumber>
    </recommendedName>
</protein>
<sequence length="745" mass="85174">MKPKLGKWFRCPCLGGSSSSKDEVELKPTRPLPKPLEAAVHLTSDDTNKESILVVQGIEPCITENGYYHNTSKYDLMRRENNPQLVVRRGQQFKLDIMLSRPYDEKRDGVYFIFIVDDEGKPSHGSKTMVSVNLLKTPDDNFPWNVWVQAIKDNVLTVNVLTPPDAIVAKWRMDVDTKYMENDAYSYSWKTGIYILFNPWCTQDQCYMESELWREESVMNDVGIIYRGTYNRIQPTIWKYDHFEEDILDCAMYLVRVIGKVKGTLRSDPVKITRALSAAVNAQDDEGVLVGNWSSDFSGGTAPTQWMGSMEIIQSYYRKKKPVRYGQCWVFAGVLTSICRALGLPTRTITNFSSAHDTQNSLTIDYFTDDEGVAINNMNSDSIWNFHVWNEVWIARPDLGLEYSGWQVIDTTPQELSEDMYRCGPAPVVAVKNGEVLKPHDCNFVFSEVNADRLHWRYNGPSQPLKLLSKDTFAVGKFISTKAAGGFGREDITDSYKYAENSNEERTTMLKALQQTPSMFSRYYLNEDFNDIRFQFKLLDDVKVGQPFDVTLEMENRSSTRPYTVSVILRVHVVTYAGKVGEMVKKHNFTISVQPSSIQEVKLAVTYEEYMNKLIDQCGFNISCLASVLDTKYEYFAQDDFRVRKPDVKIYLHQNAVESRETTADIEVENPLPIPIKKGEFTVEGPGIKGKLKLKVKNVLPGEKAQSQFKFTPTRRGEFAIGAKFYCQEMDDVDGYLMVNVEPRQ</sequence>
<dbReference type="FunFam" id="2.60.40.10:FF:000171">
    <property type="entry name" value="protein-glutamine gamma-glutamyltransferase 6"/>
    <property type="match status" value="1"/>
</dbReference>
<feature type="binding site" evidence="9">
    <location>
        <position position="505"/>
    </location>
    <ligand>
        <name>Ca(2+)</name>
        <dbReference type="ChEBI" id="CHEBI:29108"/>
    </ligand>
</feature>
<dbReference type="Gene3D" id="2.60.40.10">
    <property type="entry name" value="Immunoglobulins"/>
    <property type="match status" value="3"/>
</dbReference>
<dbReference type="Pfam" id="PF00927">
    <property type="entry name" value="Transglut_C"/>
    <property type="match status" value="2"/>
</dbReference>
<evidence type="ECO:0000256" key="6">
    <source>
        <dbReference type="ARBA" id="ARBA00024222"/>
    </source>
</evidence>
<dbReference type="FunFam" id="2.60.40.10:FF:002167">
    <property type="entry name" value="Transglutaminase, isoform B"/>
    <property type="match status" value="1"/>
</dbReference>
<keyword evidence="5" id="KW-0012">Acyltransferase</keyword>
<dbReference type="Pfam" id="PF01841">
    <property type="entry name" value="Transglut_core"/>
    <property type="match status" value="1"/>
</dbReference>
<dbReference type="InterPro" id="IPR008958">
    <property type="entry name" value="Transglutaminase_C"/>
</dbReference>
<evidence type="ECO:0000256" key="8">
    <source>
        <dbReference type="PIRSR" id="PIRSR000459-1"/>
    </source>
</evidence>